<feature type="compositionally biased region" description="Low complexity" evidence="2">
    <location>
        <begin position="357"/>
        <end position="366"/>
    </location>
</feature>
<sequence>MGTDAAADWAASGVVPLTGHADGPPLVPPGRAASVAAELGSLFGVDGAALLAERAAFTGHRRAGRVSAGGSCRLVPIADGWAAVSCARPDDPALLGALVEHPLPDDDPWPLLTAALAGMPAHDLAERAELLGVAGAPIREAAGAVRSIGVPRSVAGLLVVSFGALWAGPLCAHLLARAGARVVTVETPSRPDGARRGEPRFHALLHAGERSVVLDPSVSDARRALAALVEAADVVIEASRPRALRGFGLDAEAAVARGTTWVSITAAGRASNRIGFGDDVAAAAGLVARDAEGLPVFAGDAIADPLTGLTAAALALTAPGALHDVAMAEVVAGTLDGNTGGSARREGAGWVVDTSSGPVPVAAPRTRPVPGPAPASGADTAAVLAELGIR</sequence>
<name>A0A9W6L428_9PSEU</name>
<protein>
    <submittedName>
        <fullName evidence="3">CoA transferase</fullName>
    </submittedName>
</protein>
<dbReference type="PANTHER" id="PTHR48228:SF6">
    <property type="entry name" value="L-CARNITINE COA-TRANSFERASE"/>
    <property type="match status" value="1"/>
</dbReference>
<organism evidence="3 4">
    <name type="scientific">Pseudonocardia halophobica</name>
    <dbReference type="NCBI Taxonomy" id="29401"/>
    <lineage>
        <taxon>Bacteria</taxon>
        <taxon>Bacillati</taxon>
        <taxon>Actinomycetota</taxon>
        <taxon>Actinomycetes</taxon>
        <taxon>Pseudonocardiales</taxon>
        <taxon>Pseudonocardiaceae</taxon>
        <taxon>Pseudonocardia</taxon>
    </lineage>
</organism>
<dbReference type="PANTHER" id="PTHR48228">
    <property type="entry name" value="SUCCINYL-COA--D-CITRAMALATE COA-TRANSFERASE"/>
    <property type="match status" value="1"/>
</dbReference>
<gene>
    <name evidence="3" type="ORF">GCM10017577_36510</name>
</gene>
<reference evidence="3" key="1">
    <citation type="journal article" date="2014" name="Int. J. Syst. Evol. Microbiol.">
        <title>Complete genome sequence of Corynebacterium casei LMG S-19264T (=DSM 44701T), isolated from a smear-ripened cheese.</title>
        <authorList>
            <consortium name="US DOE Joint Genome Institute (JGI-PGF)"/>
            <person name="Walter F."/>
            <person name="Albersmeier A."/>
            <person name="Kalinowski J."/>
            <person name="Ruckert C."/>
        </authorList>
    </citation>
    <scope>NUCLEOTIDE SEQUENCE</scope>
    <source>
        <strain evidence="3">VKM Ac-1069</strain>
    </source>
</reference>
<dbReference type="AlphaFoldDB" id="A0A9W6L428"/>
<reference evidence="3" key="2">
    <citation type="submission" date="2023-01" db="EMBL/GenBank/DDBJ databases">
        <authorList>
            <person name="Sun Q."/>
            <person name="Evtushenko L."/>
        </authorList>
    </citation>
    <scope>NUCLEOTIDE SEQUENCE</scope>
    <source>
        <strain evidence="3">VKM Ac-1069</strain>
    </source>
</reference>
<accession>A0A9W6L428</accession>
<dbReference type="SUPFAM" id="SSF89796">
    <property type="entry name" value="CoA-transferase family III (CaiB/BaiF)"/>
    <property type="match status" value="2"/>
</dbReference>
<dbReference type="RefSeq" id="WP_037048064.1">
    <property type="nucleotide sequence ID" value="NZ_BSFQ01000014.1"/>
</dbReference>
<keyword evidence="4" id="KW-1185">Reference proteome</keyword>
<keyword evidence="1 3" id="KW-0808">Transferase</keyword>
<dbReference type="InterPro" id="IPR050509">
    <property type="entry name" value="CoA-transferase_III"/>
</dbReference>
<dbReference type="Gene3D" id="3.40.50.10540">
    <property type="entry name" value="Crotonobetainyl-coa:carnitine coa-transferase, domain 1"/>
    <property type="match status" value="1"/>
</dbReference>
<dbReference type="Pfam" id="PF02515">
    <property type="entry name" value="CoA_transf_3"/>
    <property type="match status" value="1"/>
</dbReference>
<dbReference type="GO" id="GO:0016740">
    <property type="term" value="F:transferase activity"/>
    <property type="evidence" value="ECO:0007669"/>
    <property type="project" value="UniProtKB-KW"/>
</dbReference>
<comment type="caution">
    <text evidence="3">The sequence shown here is derived from an EMBL/GenBank/DDBJ whole genome shotgun (WGS) entry which is preliminary data.</text>
</comment>
<dbReference type="EMBL" id="BSFQ01000014">
    <property type="protein sequence ID" value="GLL12510.1"/>
    <property type="molecule type" value="Genomic_DNA"/>
</dbReference>
<feature type="region of interest" description="Disordered" evidence="2">
    <location>
        <begin position="338"/>
        <end position="377"/>
    </location>
</feature>
<evidence type="ECO:0000256" key="2">
    <source>
        <dbReference type="SAM" id="MobiDB-lite"/>
    </source>
</evidence>
<dbReference type="Proteomes" id="UP001143463">
    <property type="component" value="Unassembled WGS sequence"/>
</dbReference>
<dbReference type="InterPro" id="IPR023606">
    <property type="entry name" value="CoA-Trfase_III_dom_1_sf"/>
</dbReference>
<proteinExistence type="predicted"/>
<evidence type="ECO:0000256" key="1">
    <source>
        <dbReference type="ARBA" id="ARBA00022679"/>
    </source>
</evidence>
<evidence type="ECO:0000313" key="3">
    <source>
        <dbReference type="EMBL" id="GLL12510.1"/>
    </source>
</evidence>
<evidence type="ECO:0000313" key="4">
    <source>
        <dbReference type="Proteomes" id="UP001143463"/>
    </source>
</evidence>
<dbReference type="InterPro" id="IPR003673">
    <property type="entry name" value="CoA-Trfase_fam_III"/>
</dbReference>